<feature type="region of interest" description="Disordered" evidence="1">
    <location>
        <begin position="116"/>
        <end position="139"/>
    </location>
</feature>
<gene>
    <name evidence="2" type="primary">ABSGL_08862.1 scaffold 10450</name>
</gene>
<sequence>MLKNKKETEKESTVTDNEISDTDNILNDSKNMECDSSTDEETALTEVNTSMIVDEAEKEGLEACRHAPNSQHMHIDTRDALLDATKTRTTTQRRFQLPTSDSMRLARAPNVSGFALNLGRASTSNGLSKRQQQPPSQRQ</sequence>
<dbReference type="AlphaFoldDB" id="A0A168PVB3"/>
<dbReference type="Proteomes" id="UP000078561">
    <property type="component" value="Unassembled WGS sequence"/>
</dbReference>
<protein>
    <submittedName>
        <fullName evidence="2">Uncharacterized protein</fullName>
    </submittedName>
</protein>
<dbReference type="EMBL" id="LT554031">
    <property type="protein sequence ID" value="SAM03045.1"/>
    <property type="molecule type" value="Genomic_DNA"/>
</dbReference>
<evidence type="ECO:0000313" key="2">
    <source>
        <dbReference type="EMBL" id="SAM03045.1"/>
    </source>
</evidence>
<evidence type="ECO:0000256" key="1">
    <source>
        <dbReference type="SAM" id="MobiDB-lite"/>
    </source>
</evidence>
<organism evidence="2">
    <name type="scientific">Absidia glauca</name>
    <name type="common">Pin mould</name>
    <dbReference type="NCBI Taxonomy" id="4829"/>
    <lineage>
        <taxon>Eukaryota</taxon>
        <taxon>Fungi</taxon>
        <taxon>Fungi incertae sedis</taxon>
        <taxon>Mucoromycota</taxon>
        <taxon>Mucoromycotina</taxon>
        <taxon>Mucoromycetes</taxon>
        <taxon>Mucorales</taxon>
        <taxon>Cunninghamellaceae</taxon>
        <taxon>Absidia</taxon>
    </lineage>
</organism>
<feature type="compositionally biased region" description="Low complexity" evidence="1">
    <location>
        <begin position="128"/>
        <end position="139"/>
    </location>
</feature>
<feature type="compositionally biased region" description="Basic and acidic residues" evidence="1">
    <location>
        <begin position="1"/>
        <end position="13"/>
    </location>
</feature>
<feature type="compositionally biased region" description="Polar residues" evidence="1">
    <location>
        <begin position="14"/>
        <end position="29"/>
    </location>
</feature>
<dbReference type="InParanoid" id="A0A168PVB3"/>
<keyword evidence="3" id="KW-1185">Reference proteome</keyword>
<accession>A0A168PVB3</accession>
<proteinExistence type="predicted"/>
<feature type="region of interest" description="Disordered" evidence="1">
    <location>
        <begin position="1"/>
        <end position="43"/>
    </location>
</feature>
<evidence type="ECO:0000313" key="3">
    <source>
        <dbReference type="Proteomes" id="UP000078561"/>
    </source>
</evidence>
<name>A0A168PVB3_ABSGL</name>
<reference evidence="2" key="1">
    <citation type="submission" date="2016-04" db="EMBL/GenBank/DDBJ databases">
        <authorList>
            <person name="Evans L.H."/>
            <person name="Alamgir A."/>
            <person name="Owens N."/>
            <person name="Weber N.D."/>
            <person name="Virtaneva K."/>
            <person name="Barbian K."/>
            <person name="Babar A."/>
            <person name="Rosenke K."/>
        </authorList>
    </citation>
    <scope>NUCLEOTIDE SEQUENCE [LARGE SCALE GENOMIC DNA]</scope>
    <source>
        <strain evidence="2">CBS 101.48</strain>
    </source>
</reference>